<evidence type="ECO:0000313" key="1">
    <source>
        <dbReference type="EMBL" id="OIQ93591.1"/>
    </source>
</evidence>
<comment type="caution">
    <text evidence="1">The sequence shown here is derived from an EMBL/GenBank/DDBJ whole genome shotgun (WGS) entry which is preliminary data.</text>
</comment>
<proteinExistence type="predicted"/>
<dbReference type="EMBL" id="MLJW01000204">
    <property type="protein sequence ID" value="OIQ93591.1"/>
    <property type="molecule type" value="Genomic_DNA"/>
</dbReference>
<dbReference type="AlphaFoldDB" id="A0A1J5RNQ8"/>
<gene>
    <name evidence="1" type="ORF">GALL_244390</name>
</gene>
<sequence>MTSTTNLSEDAVLTAARELIARRGPAAKDEAMTRVTQLERQGNWPEHVLALRILTAVERLLDPTGA</sequence>
<reference evidence="1" key="1">
    <citation type="submission" date="2016-10" db="EMBL/GenBank/DDBJ databases">
        <title>Sequence of Gallionella enrichment culture.</title>
        <authorList>
            <person name="Poehlein A."/>
            <person name="Muehling M."/>
            <person name="Daniel R."/>
        </authorList>
    </citation>
    <scope>NUCLEOTIDE SEQUENCE</scope>
</reference>
<protein>
    <submittedName>
        <fullName evidence="1">Uncharacterized protein</fullName>
    </submittedName>
</protein>
<organism evidence="1">
    <name type="scientific">mine drainage metagenome</name>
    <dbReference type="NCBI Taxonomy" id="410659"/>
    <lineage>
        <taxon>unclassified sequences</taxon>
        <taxon>metagenomes</taxon>
        <taxon>ecological metagenomes</taxon>
    </lineage>
</organism>
<accession>A0A1J5RNQ8</accession>
<name>A0A1J5RNQ8_9ZZZZ</name>